<evidence type="ECO:0000256" key="1">
    <source>
        <dbReference type="ARBA" id="ARBA00022737"/>
    </source>
</evidence>
<dbReference type="Pfam" id="PF13432">
    <property type="entry name" value="TPR_16"/>
    <property type="match status" value="1"/>
</dbReference>
<keyword evidence="5" id="KW-1185">Reference proteome</keyword>
<dbReference type="SUPFAM" id="SSF48452">
    <property type="entry name" value="TPR-like"/>
    <property type="match status" value="1"/>
</dbReference>
<evidence type="ECO:0000313" key="4">
    <source>
        <dbReference type="EMBL" id="PZW38640.1"/>
    </source>
</evidence>
<reference evidence="4 5" key="1">
    <citation type="submission" date="2018-06" db="EMBL/GenBank/DDBJ databases">
        <title>Genomic Encyclopedia of Archaeal and Bacterial Type Strains, Phase II (KMG-II): from individual species to whole genera.</title>
        <authorList>
            <person name="Goeker M."/>
        </authorList>
    </citation>
    <scope>NUCLEOTIDE SEQUENCE [LARGE SCALE GENOMIC DNA]</scope>
    <source>
        <strain evidence="4 5">DSM 15361</strain>
    </source>
</reference>
<dbReference type="Proteomes" id="UP000249542">
    <property type="component" value="Unassembled WGS sequence"/>
</dbReference>
<gene>
    <name evidence="4" type="ORF">LX95_02662</name>
</gene>
<dbReference type="Gene3D" id="1.25.40.10">
    <property type="entry name" value="Tetratricopeptide repeat domain"/>
    <property type="match status" value="4"/>
</dbReference>
<keyword evidence="1" id="KW-0677">Repeat</keyword>
<evidence type="ECO:0000256" key="2">
    <source>
        <dbReference type="ARBA" id="ARBA00022803"/>
    </source>
</evidence>
<dbReference type="PANTHER" id="PTHR44858:SF1">
    <property type="entry name" value="UDP-N-ACETYLGLUCOSAMINE--PEPTIDE N-ACETYLGLUCOSAMINYLTRANSFERASE SPINDLY-RELATED"/>
    <property type="match status" value="1"/>
</dbReference>
<keyword evidence="2 3" id="KW-0802">TPR repeat</keyword>
<evidence type="ECO:0000256" key="3">
    <source>
        <dbReference type="PROSITE-ProRule" id="PRU00339"/>
    </source>
</evidence>
<protein>
    <submittedName>
        <fullName evidence="4">Tetratricopeptide repeat protein</fullName>
    </submittedName>
</protein>
<feature type="repeat" description="TPR" evidence="3">
    <location>
        <begin position="289"/>
        <end position="322"/>
    </location>
</feature>
<name>A0A2W7JT52_9FLAO</name>
<dbReference type="InterPro" id="IPR019734">
    <property type="entry name" value="TPR_rpt"/>
</dbReference>
<evidence type="ECO:0000313" key="5">
    <source>
        <dbReference type="Proteomes" id="UP000249542"/>
    </source>
</evidence>
<comment type="caution">
    <text evidence="4">The sequence shown here is derived from an EMBL/GenBank/DDBJ whole genome shotgun (WGS) entry which is preliminary data.</text>
</comment>
<dbReference type="InterPro" id="IPR011990">
    <property type="entry name" value="TPR-like_helical_dom_sf"/>
</dbReference>
<dbReference type="EMBL" id="QKYV01000008">
    <property type="protein sequence ID" value="PZW38640.1"/>
    <property type="molecule type" value="Genomic_DNA"/>
</dbReference>
<dbReference type="RefSeq" id="WP_111541926.1">
    <property type="nucleotide sequence ID" value="NZ_QKYV01000008.1"/>
</dbReference>
<dbReference type="PANTHER" id="PTHR44858">
    <property type="entry name" value="TETRATRICOPEPTIDE REPEAT PROTEIN 6"/>
    <property type="match status" value="1"/>
</dbReference>
<dbReference type="PROSITE" id="PS50005">
    <property type="entry name" value="TPR"/>
    <property type="match status" value="3"/>
</dbReference>
<dbReference type="AlphaFoldDB" id="A0A2W7JT52"/>
<accession>A0A2W7JT52</accession>
<dbReference type="Pfam" id="PF13181">
    <property type="entry name" value="TPR_8"/>
    <property type="match status" value="1"/>
</dbReference>
<feature type="repeat" description="TPR" evidence="3">
    <location>
        <begin position="152"/>
        <end position="185"/>
    </location>
</feature>
<dbReference type="Pfam" id="PF13174">
    <property type="entry name" value="TPR_6"/>
    <property type="match status" value="1"/>
</dbReference>
<organism evidence="4 5">
    <name type="scientific">Mesonia algae</name>
    <dbReference type="NCBI Taxonomy" id="213248"/>
    <lineage>
        <taxon>Bacteria</taxon>
        <taxon>Pseudomonadati</taxon>
        <taxon>Bacteroidota</taxon>
        <taxon>Flavobacteriia</taxon>
        <taxon>Flavobacteriales</taxon>
        <taxon>Flavobacteriaceae</taxon>
        <taxon>Mesonia</taxon>
    </lineage>
</organism>
<feature type="repeat" description="TPR" evidence="3">
    <location>
        <begin position="220"/>
        <end position="253"/>
    </location>
</feature>
<dbReference type="SMART" id="SM00028">
    <property type="entry name" value="TPR"/>
    <property type="match status" value="8"/>
</dbReference>
<proteinExistence type="predicted"/>
<sequence length="385" mass="44416">MLRILSLIILIGIFQRVEAQTSTLALADSLYSVGDFQKAIQVYEAQENILASVYQKIASAQNARGNLNAALVAYQQAIQQNSNLVVAKANYGKLLRRTFQYQKADSVYTDLIQQYPQNPDFYYQLGLIKQNLKDSEAYLYFEKSLKYDVSHQHALYQLASYYYSQKNFKKAEELTLRGLENNPRNIKMQLLSALNAYTQRNYSSALKHYEKIISLGYTSENVFEKLGMCYYQEGFVNPAIGAYLNALKLNSENASAHLYVGKLYLHRENLAKAEKHLLMALLLSKPKLDESYQSLGLTYKGKEDYKKAIYYFNLALEEEPNKMRSQFELAIAADNYYADLNTRLSYYELFVKKFKNHSGAQSFVELANRRIKDLKEEQHLSKKVD</sequence>
<dbReference type="InterPro" id="IPR050498">
    <property type="entry name" value="Ycf3"/>
</dbReference>